<reference evidence="5" key="1">
    <citation type="submission" date="2023-01" db="EMBL/GenBank/DDBJ databases">
        <title>Human gut microbiome strain richness.</title>
        <authorList>
            <person name="Chen-Liaw A."/>
        </authorList>
    </citation>
    <scope>NUCLEOTIDE SEQUENCE</scope>
    <source>
        <strain evidence="5">1001283st1_G1_1001283B150217_161031</strain>
    </source>
</reference>
<dbReference type="Gene3D" id="2.130.10.10">
    <property type="entry name" value="YVTN repeat-like/Quinoprotein amine dehydrogenase"/>
    <property type="match status" value="2"/>
</dbReference>
<comment type="caution">
    <text evidence="5">The sequence shown here is derived from an EMBL/GenBank/DDBJ whole genome shotgun (WGS) entry which is preliminary data.</text>
</comment>
<evidence type="ECO:0000256" key="1">
    <source>
        <dbReference type="ARBA" id="ARBA00022737"/>
    </source>
</evidence>
<dbReference type="InterPro" id="IPR015943">
    <property type="entry name" value="WD40/YVTN_repeat-like_dom_sf"/>
</dbReference>
<protein>
    <recommendedName>
        <fullName evidence="4">Sortilin N-terminal domain-containing protein</fullName>
    </recommendedName>
</protein>
<keyword evidence="1" id="KW-0677">Repeat</keyword>
<dbReference type="PANTHER" id="PTHR43739">
    <property type="entry name" value="XYLOGLUCANASE (EUROFUNG)"/>
    <property type="match status" value="1"/>
</dbReference>
<gene>
    <name evidence="5" type="ORF">PNE09_03050</name>
</gene>
<evidence type="ECO:0000256" key="2">
    <source>
        <dbReference type="SAM" id="MobiDB-lite"/>
    </source>
</evidence>
<dbReference type="InterPro" id="IPR002860">
    <property type="entry name" value="BNR_rpt"/>
</dbReference>
<dbReference type="SUPFAM" id="SSF110296">
    <property type="entry name" value="Oligoxyloglucan reducing end-specific cellobiohydrolase"/>
    <property type="match status" value="2"/>
</dbReference>
<dbReference type="EMBL" id="JAQLXW010000003">
    <property type="protein sequence ID" value="MDB8003042.1"/>
    <property type="molecule type" value="Genomic_DNA"/>
</dbReference>
<evidence type="ECO:0000256" key="3">
    <source>
        <dbReference type="SAM" id="SignalP"/>
    </source>
</evidence>
<evidence type="ECO:0000313" key="5">
    <source>
        <dbReference type="EMBL" id="MDB8003042.1"/>
    </source>
</evidence>
<sequence length="750" mass="80232">MKYRKITAVILAVATAICAAGCNGNDNSGTSSSGDVTSSGSGDSSMTSDNTTSGGNSGTAQAQFTFSQVAMGGGGFVSGVFATSEQGLYYARTDVGGAYRYNKDTQKWESMSYDISEEDRGLLGIDGLAFGEKDPNKVYMLAGTEYFSNGKTCLLYSDDYGKTWKRTDLTDMIKAHGNGMGRGNGERIAVDPKNSDIVYVGGRTGGMIKSTDGGKTFTALDMGTKTTTSNGNGICSIIIDPKSGDDSACTTIYAAVSRIQEENLYKSTDGGVTWNSVADAPKGIMVQRMKYNGDSKIVITYANTEGPWNNNRIAGGVRILDMSNDSLTDISPAKKSFGDVVIDPSNPDRMVACTENIYVPQPNGQYGDEFYVTTDGGKNWTLLNEKMKMSDGGVEWISTASMHWCSSMAIDPNNTNKIMVVSGNGVFTCDNIWDESPEFYFFSKGIEETVPYDIISIPGGKLVSVIGDYDGFVQDSAEEYGMVHNSVAGSMTGLAIAAKATDIWVKCGGSEEKPGFWYTLDAGKKWVNVTVSPLESGKIAYGGYVAVSADGKRFFWAPGNDSSIYYSDDQGKTWTKSNGGVGSKKIICDPVNPDYVYAASGGAFFYSEDGGKTFTQNMTLSVFTAARPVVAPGKEGVVYYPSMGLQVSTDNGKTFTRMDSLAACLAVGLGKGKTDSDPYTIFVWGKPTNDDSIGLYWSEDEGKTWSKVSDDQHQFGGPGNGYFVVGDMNKYGRVYMSTVGLGVVYGDLVQ</sequence>
<name>A0AAW6CU72_9FIRM</name>
<proteinExistence type="predicted"/>
<feature type="region of interest" description="Disordered" evidence="2">
    <location>
        <begin position="28"/>
        <end position="57"/>
    </location>
</feature>
<dbReference type="GO" id="GO:0010411">
    <property type="term" value="P:xyloglucan metabolic process"/>
    <property type="evidence" value="ECO:0007669"/>
    <property type="project" value="TreeGrafter"/>
</dbReference>
<dbReference type="Proteomes" id="UP001210809">
    <property type="component" value="Unassembled WGS sequence"/>
</dbReference>
<dbReference type="CDD" id="cd15482">
    <property type="entry name" value="Sialidase_non-viral"/>
    <property type="match status" value="2"/>
</dbReference>
<feature type="compositionally biased region" description="Low complexity" evidence="2">
    <location>
        <begin position="28"/>
        <end position="54"/>
    </location>
</feature>
<dbReference type="Pfam" id="PF02012">
    <property type="entry name" value="BNR"/>
    <property type="match status" value="1"/>
</dbReference>
<evidence type="ECO:0000313" key="6">
    <source>
        <dbReference type="Proteomes" id="UP001210809"/>
    </source>
</evidence>
<dbReference type="InterPro" id="IPR052025">
    <property type="entry name" value="Xyloglucanase_GH74"/>
</dbReference>
<accession>A0AAW6CU72</accession>
<feature type="domain" description="Sortilin N-terminal" evidence="4">
    <location>
        <begin position="154"/>
        <end position="306"/>
    </location>
</feature>
<feature type="chain" id="PRO_5043588433" description="Sortilin N-terminal domain-containing protein" evidence="3">
    <location>
        <begin position="20"/>
        <end position="750"/>
    </location>
</feature>
<organism evidence="5 6">
    <name type="scientific">[Eubacterium] siraeum</name>
    <dbReference type="NCBI Taxonomy" id="39492"/>
    <lineage>
        <taxon>Bacteria</taxon>
        <taxon>Bacillati</taxon>
        <taxon>Bacillota</taxon>
        <taxon>Clostridia</taxon>
        <taxon>Eubacteriales</taxon>
        <taxon>Oscillospiraceae</taxon>
        <taxon>Oscillospiraceae incertae sedis</taxon>
    </lineage>
</organism>
<keyword evidence="3" id="KW-0732">Signal</keyword>
<dbReference type="InterPro" id="IPR031778">
    <property type="entry name" value="Sortilin_N"/>
</dbReference>
<dbReference type="AlphaFoldDB" id="A0AAW6CU72"/>
<dbReference type="Pfam" id="PF15902">
    <property type="entry name" value="Sortilin-Vps10"/>
    <property type="match status" value="1"/>
</dbReference>
<evidence type="ECO:0000259" key="4">
    <source>
        <dbReference type="Pfam" id="PF15902"/>
    </source>
</evidence>
<dbReference type="PANTHER" id="PTHR43739:SF5">
    <property type="entry name" value="EXO-ALPHA-SIALIDASE"/>
    <property type="match status" value="1"/>
</dbReference>
<feature type="signal peptide" evidence="3">
    <location>
        <begin position="1"/>
        <end position="19"/>
    </location>
</feature>